<evidence type="ECO:0000313" key="2">
    <source>
        <dbReference type="EMBL" id="MET4541149.1"/>
    </source>
</evidence>
<evidence type="ECO:0000256" key="1">
    <source>
        <dbReference type="SAM" id="Phobius"/>
    </source>
</evidence>
<reference evidence="2 3" key="1">
    <citation type="submission" date="2024-06" db="EMBL/GenBank/DDBJ databases">
        <title>Sorghum-associated microbial communities from plants grown in Nebraska, USA.</title>
        <authorList>
            <person name="Schachtman D."/>
        </authorList>
    </citation>
    <scope>NUCLEOTIDE SEQUENCE [LARGE SCALE GENOMIC DNA]</scope>
    <source>
        <strain evidence="2 3">3552</strain>
    </source>
</reference>
<evidence type="ECO:0008006" key="4">
    <source>
        <dbReference type="Google" id="ProtNLM"/>
    </source>
</evidence>
<feature type="transmembrane region" description="Helical" evidence="1">
    <location>
        <begin position="264"/>
        <end position="285"/>
    </location>
</feature>
<organism evidence="2 3">
    <name type="scientific">Arthrobacter bambusae</name>
    <dbReference type="NCBI Taxonomy" id="1338426"/>
    <lineage>
        <taxon>Bacteria</taxon>
        <taxon>Bacillati</taxon>
        <taxon>Actinomycetota</taxon>
        <taxon>Actinomycetes</taxon>
        <taxon>Micrococcales</taxon>
        <taxon>Micrococcaceae</taxon>
        <taxon>Arthrobacter</taxon>
    </lineage>
</organism>
<proteinExistence type="predicted"/>
<accession>A0ABV2P8P4</accession>
<feature type="transmembrane region" description="Helical" evidence="1">
    <location>
        <begin position="179"/>
        <end position="202"/>
    </location>
</feature>
<comment type="caution">
    <text evidence="2">The sequence shown here is derived from an EMBL/GenBank/DDBJ whole genome shotgun (WGS) entry which is preliminary data.</text>
</comment>
<gene>
    <name evidence="2" type="ORF">ABIE37_002939</name>
</gene>
<dbReference type="Proteomes" id="UP001549307">
    <property type="component" value="Unassembled WGS sequence"/>
</dbReference>
<protein>
    <recommendedName>
        <fullName evidence="4">Integral membrane protein</fullName>
    </recommendedName>
</protein>
<feature type="transmembrane region" description="Helical" evidence="1">
    <location>
        <begin position="209"/>
        <end position="228"/>
    </location>
</feature>
<dbReference type="EMBL" id="JBEPSN010000007">
    <property type="protein sequence ID" value="MET4541149.1"/>
    <property type="molecule type" value="Genomic_DNA"/>
</dbReference>
<feature type="transmembrane region" description="Helical" evidence="1">
    <location>
        <begin position="12"/>
        <end position="36"/>
    </location>
</feature>
<keyword evidence="3" id="KW-1185">Reference proteome</keyword>
<evidence type="ECO:0000313" key="3">
    <source>
        <dbReference type="Proteomes" id="UP001549307"/>
    </source>
</evidence>
<keyword evidence="1" id="KW-1133">Transmembrane helix</keyword>
<keyword evidence="1" id="KW-0472">Membrane</keyword>
<keyword evidence="1" id="KW-0812">Transmembrane</keyword>
<name>A0ABV2P8P4_9MICC</name>
<sequence length="296" mass="30849">MVAQPTTLRMTLRTFVSALGVILAVLLAGVAVPAAWVDQSIVKEEGFVRIAGSLGSDPEFQSRLAAAAAGTFESSVDLPGPVQSLAADALRNAATGMQSWSDYPQAWEETVRNSHRLNFGTVTRAEESAASTALVLDIGPLVRLIRDHFAEATRIRLDVPAESLVSLGEPSHRRLVERVAAFAPLWWIAAAGALVSALLALAAARRRSLALVFLGLGGLALAALWTAGADLAGGMIGSLASANGVAELFKNEFLTTARNGFGQWVWIAAVVSGAVLVVGVIAATVSGRRGSRSARS</sequence>